<dbReference type="RefSeq" id="WP_069977421.1">
    <property type="nucleotide sequence ID" value="NZ_CP017269.1"/>
</dbReference>
<dbReference type="EMBL" id="CP017269">
    <property type="protein sequence ID" value="AOT70556.1"/>
    <property type="molecule type" value="Genomic_DNA"/>
</dbReference>
<proteinExistence type="predicted"/>
<feature type="domain" description="SEFIR" evidence="1">
    <location>
        <begin position="5"/>
        <end position="65"/>
    </location>
</feature>
<name>A0A1D8GI13_9FIRM</name>
<keyword evidence="3" id="KW-1185">Reference proteome</keyword>
<gene>
    <name evidence="2" type="ORF">Gferi_13830</name>
</gene>
<reference evidence="2 3" key="1">
    <citation type="submission" date="2016-09" db="EMBL/GenBank/DDBJ databases">
        <title>Genomic analysis reveals versatility of anaerobic energy metabolism of Geosporobacter ferrireducens IRF9 of phylum Firmicutes.</title>
        <authorList>
            <person name="Kim S.-J."/>
        </authorList>
    </citation>
    <scope>NUCLEOTIDE SEQUENCE [LARGE SCALE GENOMIC DNA]</scope>
    <source>
        <strain evidence="2 3">IRF9</strain>
    </source>
</reference>
<evidence type="ECO:0000313" key="2">
    <source>
        <dbReference type="EMBL" id="AOT70556.1"/>
    </source>
</evidence>
<dbReference type="Proteomes" id="UP000095743">
    <property type="component" value="Chromosome"/>
</dbReference>
<dbReference type="OrthoDB" id="5149141at2"/>
<evidence type="ECO:0000259" key="1">
    <source>
        <dbReference type="PROSITE" id="PS51534"/>
    </source>
</evidence>
<protein>
    <recommendedName>
        <fullName evidence="1">SEFIR domain-containing protein</fullName>
    </recommendedName>
</protein>
<dbReference type="AlphaFoldDB" id="A0A1D8GI13"/>
<sequence>MTDKITTAFLSYSWDSPDHEKWVINLTNRLRIEGGIDANCDKFEIYTQTTDLYSMMFHLLRKMTT</sequence>
<evidence type="ECO:0000313" key="3">
    <source>
        <dbReference type="Proteomes" id="UP000095743"/>
    </source>
</evidence>
<dbReference type="PROSITE" id="PS51534">
    <property type="entry name" value="SEFIR"/>
    <property type="match status" value="1"/>
</dbReference>
<organism evidence="2 3">
    <name type="scientific">Geosporobacter ferrireducens</name>
    <dbReference type="NCBI Taxonomy" id="1424294"/>
    <lineage>
        <taxon>Bacteria</taxon>
        <taxon>Bacillati</taxon>
        <taxon>Bacillota</taxon>
        <taxon>Clostridia</taxon>
        <taxon>Peptostreptococcales</taxon>
        <taxon>Thermotaleaceae</taxon>
        <taxon>Geosporobacter</taxon>
    </lineage>
</organism>
<accession>A0A1D8GI13</accession>
<dbReference type="InterPro" id="IPR013568">
    <property type="entry name" value="SEFIR_dom"/>
</dbReference>
<dbReference type="Pfam" id="PF08357">
    <property type="entry name" value="SEFIR"/>
    <property type="match status" value="1"/>
</dbReference>
<dbReference type="KEGG" id="gfe:Gferi_13830"/>